<feature type="region of interest" description="Disordered" evidence="1">
    <location>
        <begin position="127"/>
        <end position="159"/>
    </location>
</feature>
<organism evidence="2 3">
    <name type="scientific">Chaetoceros tenuissimus</name>
    <dbReference type="NCBI Taxonomy" id="426638"/>
    <lineage>
        <taxon>Eukaryota</taxon>
        <taxon>Sar</taxon>
        <taxon>Stramenopiles</taxon>
        <taxon>Ochrophyta</taxon>
        <taxon>Bacillariophyta</taxon>
        <taxon>Coscinodiscophyceae</taxon>
        <taxon>Chaetocerotophycidae</taxon>
        <taxon>Chaetocerotales</taxon>
        <taxon>Chaetocerotaceae</taxon>
        <taxon>Chaetoceros</taxon>
    </lineage>
</organism>
<protein>
    <recommendedName>
        <fullName evidence="4">Cyclin N-terminal domain-containing protein</fullName>
    </recommendedName>
</protein>
<keyword evidence="3" id="KW-1185">Reference proteome</keyword>
<dbReference type="Gene3D" id="1.10.472.10">
    <property type="entry name" value="Cyclin-like"/>
    <property type="match status" value="1"/>
</dbReference>
<dbReference type="Pfam" id="PF08613">
    <property type="entry name" value="Cyclin"/>
    <property type="match status" value="1"/>
</dbReference>
<dbReference type="InterPro" id="IPR036915">
    <property type="entry name" value="Cyclin-like_sf"/>
</dbReference>
<comment type="caution">
    <text evidence="2">The sequence shown here is derived from an EMBL/GenBank/DDBJ whole genome shotgun (WGS) entry which is preliminary data.</text>
</comment>
<accession>A0AAD3CVD0</accession>
<proteinExistence type="predicted"/>
<feature type="compositionally biased region" description="Polar residues" evidence="1">
    <location>
        <begin position="127"/>
        <end position="144"/>
    </location>
</feature>
<dbReference type="InterPro" id="IPR013922">
    <property type="entry name" value="Cyclin_PHO80-like"/>
</dbReference>
<dbReference type="SUPFAM" id="SSF47954">
    <property type="entry name" value="Cyclin-like"/>
    <property type="match status" value="1"/>
</dbReference>
<evidence type="ECO:0000256" key="1">
    <source>
        <dbReference type="SAM" id="MobiDB-lite"/>
    </source>
</evidence>
<reference evidence="2 3" key="1">
    <citation type="journal article" date="2021" name="Sci. Rep.">
        <title>The genome of the diatom Chaetoceros tenuissimus carries an ancient integrated fragment of an extant virus.</title>
        <authorList>
            <person name="Hongo Y."/>
            <person name="Kimura K."/>
            <person name="Takaki Y."/>
            <person name="Yoshida Y."/>
            <person name="Baba S."/>
            <person name="Kobayashi G."/>
            <person name="Nagasaki K."/>
            <person name="Hano T."/>
            <person name="Tomaru Y."/>
        </authorList>
    </citation>
    <scope>NUCLEOTIDE SEQUENCE [LARGE SCALE GENOMIC DNA]</scope>
    <source>
        <strain evidence="2 3">NIES-3715</strain>
    </source>
</reference>
<dbReference type="AlphaFoldDB" id="A0AAD3CVD0"/>
<feature type="region of interest" description="Disordered" evidence="1">
    <location>
        <begin position="78"/>
        <end position="107"/>
    </location>
</feature>
<dbReference type="EMBL" id="BLLK01000046">
    <property type="protein sequence ID" value="GFH52838.1"/>
    <property type="molecule type" value="Genomic_DNA"/>
</dbReference>
<dbReference type="GO" id="GO:0019901">
    <property type="term" value="F:protein kinase binding"/>
    <property type="evidence" value="ECO:0007669"/>
    <property type="project" value="InterPro"/>
</dbReference>
<feature type="compositionally biased region" description="Basic residues" evidence="1">
    <location>
        <begin position="401"/>
        <end position="414"/>
    </location>
</feature>
<dbReference type="PANTHER" id="PTHR14248">
    <property type="entry name" value="CYCLIN Y, ISOFORM A"/>
    <property type="match status" value="1"/>
</dbReference>
<evidence type="ECO:0000313" key="2">
    <source>
        <dbReference type="EMBL" id="GFH52838.1"/>
    </source>
</evidence>
<name>A0AAD3CVD0_9STRA</name>
<dbReference type="CDD" id="cd20540">
    <property type="entry name" value="CYCLIN_CCNY_like"/>
    <property type="match status" value="1"/>
</dbReference>
<dbReference type="Proteomes" id="UP001054902">
    <property type="component" value="Unassembled WGS sequence"/>
</dbReference>
<feature type="compositionally biased region" description="Polar residues" evidence="1">
    <location>
        <begin position="328"/>
        <end position="354"/>
    </location>
</feature>
<evidence type="ECO:0000313" key="3">
    <source>
        <dbReference type="Proteomes" id="UP001054902"/>
    </source>
</evidence>
<feature type="compositionally biased region" description="Polar residues" evidence="1">
    <location>
        <begin position="362"/>
        <end position="386"/>
    </location>
</feature>
<evidence type="ECO:0008006" key="4">
    <source>
        <dbReference type="Google" id="ProtNLM"/>
    </source>
</evidence>
<sequence>MTTTILSTEHPNLSGNIDDSRLFSDFYEQSPPTIRLDFLTMDKEEKQIDDRSQDDQNYNQQAELTNNSFIEEEESHMSHSVIEKPKATSVDSDQIQETSEKECIESTTISPRTTSMTTLQTLGDEQFQFDNDSQGGTSNRTMPSYTGRDRAISSSSQSMSKMTIENSPKCTSFTPDNSSTDIDENNYQQHACISPYDPDLSMGDSSISTALTTRRSVDPPTSVIPEHSSNIQYVELPHSLRIKKNHSGGRKKVQPLVYSAIGSLESINQHSLGSFNIKMHLATKHSSKKEKKQENIDLYANTSHISNRLVQPLPPTSTADKIEEKKSSGLTPTLHHSNVTKRSNLSTTLASSKTDLVKEEQSSTNNPTLPRSNSTQEANKTIQSQDSKSKEEQVIPPIIKTQKRRKSLSKKKKVTIQSKPREIKRVELFRPSCDAYTPRMGRKTIKYKTAEQRMDMTEASGDALGTIQKPNFKDALRRVAMIIQQHIVKIEQRFASGGGHLKLFDPAMRDAFSEENFTTPRYKCTMVKLPMGRPGVVYGMRKIRFDYKVPTADEIYEFGHRLFNQVQLSSECSIIGLIYVERLMEIAKVPVLATTWKPIFMCGLLLASKVWQDWSSWNIEFANVYPQFSLEAINKLELQFLKMVKWDLYISSSLYAKYYFALRSLLEKQDFRRRYVRMVGGADHVSATQACKIAKRSEMLKEKSIACLSRSL</sequence>
<feature type="region of interest" description="Disordered" evidence="1">
    <location>
        <begin position="326"/>
        <end position="415"/>
    </location>
</feature>
<gene>
    <name evidence="2" type="ORF">CTEN210_09314</name>
</gene>